<organism evidence="5 6">
    <name type="scientific">Candidatus Avipropionibacterium avicola</name>
    <dbReference type="NCBI Taxonomy" id="2840701"/>
    <lineage>
        <taxon>Bacteria</taxon>
        <taxon>Bacillati</taxon>
        <taxon>Actinomycetota</taxon>
        <taxon>Actinomycetes</taxon>
        <taxon>Propionibacteriales</taxon>
        <taxon>Propionibacteriaceae</taxon>
        <taxon>Propionibacteriaceae incertae sedis</taxon>
        <taxon>Candidatus Avipropionibacterium</taxon>
    </lineage>
</organism>
<evidence type="ECO:0000256" key="2">
    <source>
        <dbReference type="ARBA" id="ARBA00023125"/>
    </source>
</evidence>
<evidence type="ECO:0000313" key="6">
    <source>
        <dbReference type="Proteomes" id="UP000886842"/>
    </source>
</evidence>
<accession>A0A9D1GYP9</accession>
<sequence>GQVSVISYDDEVAATNPIPTTAVAPGKYAMGHRAIDTLVRRIEDPDRPYESTRLLPELKVRQTTGAPAV</sequence>
<protein>
    <submittedName>
        <fullName evidence="5">Substrate-binding domain-containing protein</fullName>
    </submittedName>
</protein>
<dbReference type="SUPFAM" id="SSF53822">
    <property type="entry name" value="Periplasmic binding protein-like I"/>
    <property type="match status" value="1"/>
</dbReference>
<reference evidence="5" key="2">
    <citation type="journal article" date="2021" name="PeerJ">
        <title>Extensive microbial diversity within the chicken gut microbiome revealed by metagenomics and culture.</title>
        <authorList>
            <person name="Gilroy R."/>
            <person name="Ravi A."/>
            <person name="Getino M."/>
            <person name="Pursley I."/>
            <person name="Horton D.L."/>
            <person name="Alikhan N.F."/>
            <person name="Baker D."/>
            <person name="Gharbi K."/>
            <person name="Hall N."/>
            <person name="Watson M."/>
            <person name="Adriaenssens E.M."/>
            <person name="Foster-Nyarko E."/>
            <person name="Jarju S."/>
            <person name="Secka A."/>
            <person name="Antonio M."/>
            <person name="Oren A."/>
            <person name="Chaudhuri R.R."/>
            <person name="La Ragione R."/>
            <person name="Hildebrand F."/>
            <person name="Pallen M.J."/>
        </authorList>
    </citation>
    <scope>NUCLEOTIDE SEQUENCE</scope>
    <source>
        <strain evidence="5">ChiGjej1B1-24693</strain>
    </source>
</reference>
<feature type="domain" description="Transcriptional regulator LacI/GalR-like sensor" evidence="4">
    <location>
        <begin position="2"/>
        <end position="64"/>
    </location>
</feature>
<dbReference type="InterPro" id="IPR046335">
    <property type="entry name" value="LacI/GalR-like_sensor"/>
</dbReference>
<dbReference type="EMBL" id="DVLP01000227">
    <property type="protein sequence ID" value="HIT75418.1"/>
    <property type="molecule type" value="Genomic_DNA"/>
</dbReference>
<keyword evidence="2" id="KW-0238">DNA-binding</keyword>
<dbReference type="Gene3D" id="3.40.50.2300">
    <property type="match status" value="1"/>
</dbReference>
<proteinExistence type="predicted"/>
<gene>
    <name evidence="5" type="ORF">IAA98_07530</name>
</gene>
<evidence type="ECO:0000313" key="5">
    <source>
        <dbReference type="EMBL" id="HIT75418.1"/>
    </source>
</evidence>
<dbReference type="InterPro" id="IPR028082">
    <property type="entry name" value="Peripla_BP_I"/>
</dbReference>
<dbReference type="GO" id="GO:0003677">
    <property type="term" value="F:DNA binding"/>
    <property type="evidence" value="ECO:0007669"/>
    <property type="project" value="UniProtKB-KW"/>
</dbReference>
<feature type="non-terminal residue" evidence="5">
    <location>
        <position position="1"/>
    </location>
</feature>
<evidence type="ECO:0000256" key="3">
    <source>
        <dbReference type="ARBA" id="ARBA00023163"/>
    </source>
</evidence>
<keyword evidence="1" id="KW-0805">Transcription regulation</keyword>
<evidence type="ECO:0000259" key="4">
    <source>
        <dbReference type="Pfam" id="PF13377"/>
    </source>
</evidence>
<name>A0A9D1GYP9_9ACTN</name>
<dbReference type="Proteomes" id="UP000886842">
    <property type="component" value="Unassembled WGS sequence"/>
</dbReference>
<reference evidence="5" key="1">
    <citation type="submission" date="2020-10" db="EMBL/GenBank/DDBJ databases">
        <authorList>
            <person name="Gilroy R."/>
        </authorList>
    </citation>
    <scope>NUCLEOTIDE SEQUENCE</scope>
    <source>
        <strain evidence="5">ChiGjej1B1-24693</strain>
    </source>
</reference>
<dbReference type="AlphaFoldDB" id="A0A9D1GYP9"/>
<keyword evidence="3" id="KW-0804">Transcription</keyword>
<evidence type="ECO:0000256" key="1">
    <source>
        <dbReference type="ARBA" id="ARBA00023015"/>
    </source>
</evidence>
<comment type="caution">
    <text evidence="5">The sequence shown here is derived from an EMBL/GenBank/DDBJ whole genome shotgun (WGS) entry which is preliminary data.</text>
</comment>
<dbReference type="Pfam" id="PF13377">
    <property type="entry name" value="Peripla_BP_3"/>
    <property type="match status" value="1"/>
</dbReference>